<dbReference type="AlphaFoldDB" id="A0A453JGM4"/>
<organism evidence="1 2">
    <name type="scientific">Aegilops tauschii subsp. strangulata</name>
    <name type="common">Goatgrass</name>
    <dbReference type="NCBI Taxonomy" id="200361"/>
    <lineage>
        <taxon>Eukaryota</taxon>
        <taxon>Viridiplantae</taxon>
        <taxon>Streptophyta</taxon>
        <taxon>Embryophyta</taxon>
        <taxon>Tracheophyta</taxon>
        <taxon>Spermatophyta</taxon>
        <taxon>Magnoliopsida</taxon>
        <taxon>Liliopsida</taxon>
        <taxon>Poales</taxon>
        <taxon>Poaceae</taxon>
        <taxon>BOP clade</taxon>
        <taxon>Pooideae</taxon>
        <taxon>Triticodae</taxon>
        <taxon>Triticeae</taxon>
        <taxon>Triticinae</taxon>
        <taxon>Aegilops</taxon>
    </lineage>
</organism>
<evidence type="ECO:0000313" key="2">
    <source>
        <dbReference type="Proteomes" id="UP000015105"/>
    </source>
</evidence>
<dbReference type="Gramene" id="AET5Gv20026100.14">
    <property type="protein sequence ID" value="AET5Gv20026100.14"/>
    <property type="gene ID" value="AET5Gv20026100"/>
</dbReference>
<sequence length="141" mass="15796">MCTCCVGCDLMVCQTYIEMPTSNSCLIVFYKLSVHAILISRKLITFGIVLGTHQSILRRCSVSLRSTTLGAELAELQFKMAELQFPRSADSGSGLHPWQRWLCQLRIPGNQFSLLLLHIWSGETTVRDAITEVADMVMENV</sequence>
<reference evidence="1" key="4">
    <citation type="submission" date="2019-03" db="UniProtKB">
        <authorList>
            <consortium name="EnsemblPlants"/>
        </authorList>
    </citation>
    <scope>IDENTIFICATION</scope>
</reference>
<name>A0A453JGM4_AEGTS</name>
<dbReference type="Proteomes" id="UP000015105">
    <property type="component" value="Chromosome 5D"/>
</dbReference>
<reference evidence="1" key="5">
    <citation type="journal article" date="2021" name="G3 (Bethesda)">
        <title>Aegilops tauschii genome assembly Aet v5.0 features greater sequence contiguity and improved annotation.</title>
        <authorList>
            <person name="Wang L."/>
            <person name="Zhu T."/>
            <person name="Rodriguez J.C."/>
            <person name="Deal K.R."/>
            <person name="Dubcovsky J."/>
            <person name="McGuire P.E."/>
            <person name="Lux T."/>
            <person name="Spannagl M."/>
            <person name="Mayer K.F.X."/>
            <person name="Baldrich P."/>
            <person name="Meyers B.C."/>
            <person name="Huo N."/>
            <person name="Gu Y.Q."/>
            <person name="Zhou H."/>
            <person name="Devos K.M."/>
            <person name="Bennetzen J.L."/>
            <person name="Unver T."/>
            <person name="Budak H."/>
            <person name="Gulick P.J."/>
            <person name="Galiba G."/>
            <person name="Kalapos B."/>
            <person name="Nelson D.R."/>
            <person name="Li P."/>
            <person name="You F.M."/>
            <person name="Luo M.C."/>
            <person name="Dvorak J."/>
        </authorList>
    </citation>
    <scope>NUCLEOTIDE SEQUENCE [LARGE SCALE GENOMIC DNA]</scope>
    <source>
        <strain evidence="1">cv. AL8/78</strain>
    </source>
</reference>
<evidence type="ECO:0000313" key="1">
    <source>
        <dbReference type="EnsemblPlants" id="AET5Gv20026100.14"/>
    </source>
</evidence>
<reference evidence="2" key="1">
    <citation type="journal article" date="2014" name="Science">
        <title>Ancient hybridizations among the ancestral genomes of bread wheat.</title>
        <authorList>
            <consortium name="International Wheat Genome Sequencing Consortium,"/>
            <person name="Marcussen T."/>
            <person name="Sandve S.R."/>
            <person name="Heier L."/>
            <person name="Spannagl M."/>
            <person name="Pfeifer M."/>
            <person name="Jakobsen K.S."/>
            <person name="Wulff B.B."/>
            <person name="Steuernagel B."/>
            <person name="Mayer K.F."/>
            <person name="Olsen O.A."/>
        </authorList>
    </citation>
    <scope>NUCLEOTIDE SEQUENCE [LARGE SCALE GENOMIC DNA]</scope>
    <source>
        <strain evidence="2">cv. AL8/78</strain>
    </source>
</reference>
<keyword evidence="2" id="KW-1185">Reference proteome</keyword>
<reference evidence="2" key="2">
    <citation type="journal article" date="2017" name="Nat. Plants">
        <title>The Aegilops tauschii genome reveals multiple impacts of transposons.</title>
        <authorList>
            <person name="Zhao G."/>
            <person name="Zou C."/>
            <person name="Li K."/>
            <person name="Wang K."/>
            <person name="Li T."/>
            <person name="Gao L."/>
            <person name="Zhang X."/>
            <person name="Wang H."/>
            <person name="Yang Z."/>
            <person name="Liu X."/>
            <person name="Jiang W."/>
            <person name="Mao L."/>
            <person name="Kong X."/>
            <person name="Jiao Y."/>
            <person name="Jia J."/>
        </authorList>
    </citation>
    <scope>NUCLEOTIDE SEQUENCE [LARGE SCALE GENOMIC DNA]</scope>
    <source>
        <strain evidence="2">cv. AL8/78</strain>
    </source>
</reference>
<protein>
    <submittedName>
        <fullName evidence="1">Uncharacterized protein</fullName>
    </submittedName>
</protein>
<proteinExistence type="predicted"/>
<dbReference type="EnsemblPlants" id="AET5Gv20026100.14">
    <property type="protein sequence ID" value="AET5Gv20026100.14"/>
    <property type="gene ID" value="AET5Gv20026100"/>
</dbReference>
<accession>A0A453JGM4</accession>
<reference evidence="1" key="3">
    <citation type="journal article" date="2017" name="Nature">
        <title>Genome sequence of the progenitor of the wheat D genome Aegilops tauschii.</title>
        <authorList>
            <person name="Luo M.C."/>
            <person name="Gu Y.Q."/>
            <person name="Puiu D."/>
            <person name="Wang H."/>
            <person name="Twardziok S.O."/>
            <person name="Deal K.R."/>
            <person name="Huo N."/>
            <person name="Zhu T."/>
            <person name="Wang L."/>
            <person name="Wang Y."/>
            <person name="McGuire P.E."/>
            <person name="Liu S."/>
            <person name="Long H."/>
            <person name="Ramasamy R.K."/>
            <person name="Rodriguez J.C."/>
            <person name="Van S.L."/>
            <person name="Yuan L."/>
            <person name="Wang Z."/>
            <person name="Xia Z."/>
            <person name="Xiao L."/>
            <person name="Anderson O.D."/>
            <person name="Ouyang S."/>
            <person name="Liang Y."/>
            <person name="Zimin A.V."/>
            <person name="Pertea G."/>
            <person name="Qi P."/>
            <person name="Bennetzen J.L."/>
            <person name="Dai X."/>
            <person name="Dawson M.W."/>
            <person name="Muller H.G."/>
            <person name="Kugler K."/>
            <person name="Rivarola-Duarte L."/>
            <person name="Spannagl M."/>
            <person name="Mayer K.F.X."/>
            <person name="Lu F.H."/>
            <person name="Bevan M.W."/>
            <person name="Leroy P."/>
            <person name="Li P."/>
            <person name="You F.M."/>
            <person name="Sun Q."/>
            <person name="Liu Z."/>
            <person name="Lyons E."/>
            <person name="Wicker T."/>
            <person name="Salzberg S.L."/>
            <person name="Devos K.M."/>
            <person name="Dvorak J."/>
        </authorList>
    </citation>
    <scope>NUCLEOTIDE SEQUENCE [LARGE SCALE GENOMIC DNA]</scope>
    <source>
        <strain evidence="1">cv. AL8/78</strain>
    </source>
</reference>